<keyword evidence="2" id="KW-1185">Reference proteome</keyword>
<dbReference type="Proteomes" id="UP000680865">
    <property type="component" value="Unassembled WGS sequence"/>
</dbReference>
<comment type="caution">
    <text evidence="1">The sequence shown here is derived from an EMBL/GenBank/DDBJ whole genome shotgun (WGS) entry which is preliminary data.</text>
</comment>
<gene>
    <name evidence="1" type="ORF">Aco04nite_88370</name>
</gene>
<accession>A0A919T3Y0</accession>
<name>A0A919T3Y0_9ACTN</name>
<dbReference type="AlphaFoldDB" id="A0A919T3Y0"/>
<organism evidence="1 2">
    <name type="scientific">Winogradskya consettensis</name>
    <dbReference type="NCBI Taxonomy" id="113560"/>
    <lineage>
        <taxon>Bacteria</taxon>
        <taxon>Bacillati</taxon>
        <taxon>Actinomycetota</taxon>
        <taxon>Actinomycetes</taxon>
        <taxon>Micromonosporales</taxon>
        <taxon>Micromonosporaceae</taxon>
        <taxon>Winogradskya</taxon>
    </lineage>
</organism>
<dbReference type="EMBL" id="BOQP01000058">
    <property type="protein sequence ID" value="GIM83814.1"/>
    <property type="molecule type" value="Genomic_DNA"/>
</dbReference>
<sequence length="192" mass="21462">MDQLASAYLLRQYQDAGKGFDGIHQMLLPHLRENRHTEPRPADFRRLTSDIGLLGIADYFGPDRYSPNFVIDESVLLSYARLDNETVGAALVDAAHDSACQIIVSPLAYLWIASALRGTEGEQRAYRFRTLGGDVRELTIRQVEIMSRLDTGERADIVHTALLGLQYRCVIGTLNPGAYHRLGYLRTVNLSA</sequence>
<dbReference type="RefSeq" id="WP_213003161.1">
    <property type="nucleotide sequence ID" value="NZ_BAAATW010000004.1"/>
</dbReference>
<proteinExistence type="predicted"/>
<evidence type="ECO:0000313" key="2">
    <source>
        <dbReference type="Proteomes" id="UP000680865"/>
    </source>
</evidence>
<protein>
    <submittedName>
        <fullName evidence="1">Uncharacterized protein</fullName>
    </submittedName>
</protein>
<evidence type="ECO:0000313" key="1">
    <source>
        <dbReference type="EMBL" id="GIM83814.1"/>
    </source>
</evidence>
<reference evidence="1" key="1">
    <citation type="submission" date="2021-03" db="EMBL/GenBank/DDBJ databases">
        <title>Whole genome shotgun sequence of Actinoplanes consettensis NBRC 14913.</title>
        <authorList>
            <person name="Komaki H."/>
            <person name="Tamura T."/>
        </authorList>
    </citation>
    <scope>NUCLEOTIDE SEQUENCE</scope>
    <source>
        <strain evidence="1">NBRC 14913</strain>
    </source>
</reference>